<dbReference type="InterPro" id="IPR000719">
    <property type="entry name" value="Prot_kinase_dom"/>
</dbReference>
<dbReference type="InterPro" id="IPR017441">
    <property type="entry name" value="Protein_kinase_ATP_BS"/>
</dbReference>
<dbReference type="OrthoDB" id="512375at2759"/>
<evidence type="ECO:0000256" key="6">
    <source>
        <dbReference type="ARBA" id="ARBA00022840"/>
    </source>
</evidence>
<accession>E1ZKH3</accession>
<comment type="subcellular location">
    <subcellularLocation>
        <location evidence="1">Cytoplasm</location>
        <location evidence="1">Cytoskeleton</location>
        <location evidence="1">Cilium axoneme</location>
    </subcellularLocation>
</comment>
<dbReference type="GO" id="GO:0005930">
    <property type="term" value="C:axoneme"/>
    <property type="evidence" value="ECO:0007669"/>
    <property type="project" value="UniProtKB-SubCell"/>
</dbReference>
<dbReference type="eggNOG" id="KOG0197">
    <property type="taxonomic scope" value="Eukaryota"/>
</dbReference>
<dbReference type="KEGG" id="cvr:CHLNCDRAFT_136507"/>
<dbReference type="AlphaFoldDB" id="E1ZKH3"/>
<evidence type="ECO:0000256" key="3">
    <source>
        <dbReference type="ARBA" id="ARBA00022679"/>
    </source>
</evidence>
<dbReference type="InterPro" id="IPR011009">
    <property type="entry name" value="Kinase-like_dom_sf"/>
</dbReference>
<dbReference type="PANTHER" id="PTHR44329">
    <property type="entry name" value="SERINE/THREONINE-PROTEIN KINASE TNNI3K-RELATED"/>
    <property type="match status" value="1"/>
</dbReference>
<dbReference type="Proteomes" id="UP000008141">
    <property type="component" value="Unassembled WGS sequence"/>
</dbReference>
<dbReference type="RefSeq" id="XP_005845797.1">
    <property type="nucleotide sequence ID" value="XM_005845735.1"/>
</dbReference>
<gene>
    <name evidence="10" type="ORF">CHLNCDRAFT_136507</name>
</gene>
<protein>
    <recommendedName>
        <fullName evidence="9">Protein kinase domain-containing protein</fullName>
    </recommendedName>
</protein>
<keyword evidence="11" id="KW-1185">Reference proteome</keyword>
<evidence type="ECO:0000256" key="1">
    <source>
        <dbReference type="ARBA" id="ARBA00004430"/>
    </source>
</evidence>
<proteinExistence type="predicted"/>
<feature type="region of interest" description="Disordered" evidence="8">
    <location>
        <begin position="173"/>
        <end position="207"/>
    </location>
</feature>
<dbReference type="InterPro" id="IPR001245">
    <property type="entry name" value="Ser-Thr/Tyr_kinase_cat_dom"/>
</dbReference>
<reference evidence="10 11" key="1">
    <citation type="journal article" date="2010" name="Plant Cell">
        <title>The Chlorella variabilis NC64A genome reveals adaptation to photosymbiosis, coevolution with viruses, and cryptic sex.</title>
        <authorList>
            <person name="Blanc G."/>
            <person name="Duncan G."/>
            <person name="Agarkova I."/>
            <person name="Borodovsky M."/>
            <person name="Gurnon J."/>
            <person name="Kuo A."/>
            <person name="Lindquist E."/>
            <person name="Lucas S."/>
            <person name="Pangilinan J."/>
            <person name="Polle J."/>
            <person name="Salamov A."/>
            <person name="Terry A."/>
            <person name="Yamada T."/>
            <person name="Dunigan D.D."/>
            <person name="Grigoriev I.V."/>
            <person name="Claverie J.M."/>
            <person name="Van Etten J.L."/>
        </authorList>
    </citation>
    <scope>NUCLEOTIDE SEQUENCE [LARGE SCALE GENOMIC DNA]</scope>
    <source>
        <strain evidence="10 11">NC64A</strain>
    </source>
</reference>
<sequence>MFVSHNLLTGTLPPEWNTSIVEVLDLGDNFLSGPAFPPAWLHAGAVPMLTFFDLSGNTKIGGTLPASLPWPIIRSMFLAKTNVHGRVPQGWCQAVAAADRLLSLIEVMGSEFMPGSNSGPAGAATARQPALLGPAAVASLATLLPMLILVAVGVGGRALFRHRQGRFRWQRLEQGNAEDPLPPTFQRSSTRGGGEGAAGDALPPGVSFVGLNRRARRDALRRCGLARSNSDQQVAGRGLGGIELLPLEALPEALAHRLGSLRARAAPGSTLSGSPGTGASPQPGSGAADAAARSRQWGLPTDSMRISPGELQLCEGEDGQLVELGEGAHAVVYLGELNGDPVAVKVLELPAGADSAVMWHEVLLARLCTHPRIVPVYGVSLQVQLFLMAMQLMRGGSLRSALLEPEKQQQLRWSASGRQVALDIAEALHFMHTRMQIVHSDLKAANVLLSGELRAYVADLGLAQLLEGRAHTLRGGSLVYAAPEQLMYERCTVAVDMYSFAVLLSELTTRQLATKRGEWRLPRVPDECPQAVVQLIQDCMAFDPVLRPTAAEALQRLQAAG</sequence>
<dbReference type="SUPFAM" id="SSF52058">
    <property type="entry name" value="L domain-like"/>
    <property type="match status" value="1"/>
</dbReference>
<feature type="binding site" evidence="7">
    <location>
        <position position="345"/>
    </location>
    <ligand>
        <name>ATP</name>
        <dbReference type="ChEBI" id="CHEBI:30616"/>
    </ligand>
</feature>
<dbReference type="GO" id="GO:0005524">
    <property type="term" value="F:ATP binding"/>
    <property type="evidence" value="ECO:0007669"/>
    <property type="project" value="UniProtKB-UniRule"/>
</dbReference>
<evidence type="ECO:0000256" key="7">
    <source>
        <dbReference type="PROSITE-ProRule" id="PRU10141"/>
    </source>
</evidence>
<dbReference type="STRING" id="554065.E1ZKH3"/>
<dbReference type="PROSITE" id="PS00107">
    <property type="entry name" value="PROTEIN_KINASE_ATP"/>
    <property type="match status" value="1"/>
</dbReference>
<feature type="region of interest" description="Disordered" evidence="8">
    <location>
        <begin position="265"/>
        <end position="294"/>
    </location>
</feature>
<organism evidence="11">
    <name type="scientific">Chlorella variabilis</name>
    <name type="common">Green alga</name>
    <dbReference type="NCBI Taxonomy" id="554065"/>
    <lineage>
        <taxon>Eukaryota</taxon>
        <taxon>Viridiplantae</taxon>
        <taxon>Chlorophyta</taxon>
        <taxon>core chlorophytes</taxon>
        <taxon>Trebouxiophyceae</taxon>
        <taxon>Chlorellales</taxon>
        <taxon>Chlorellaceae</taxon>
        <taxon>Chlorella clade</taxon>
        <taxon>Chlorella</taxon>
    </lineage>
</organism>
<dbReference type="SUPFAM" id="SSF56112">
    <property type="entry name" value="Protein kinase-like (PK-like)"/>
    <property type="match status" value="1"/>
</dbReference>
<keyword evidence="3" id="KW-0808">Transferase</keyword>
<keyword evidence="4 7" id="KW-0547">Nucleotide-binding</keyword>
<dbReference type="SMART" id="SM00220">
    <property type="entry name" value="S_TKc"/>
    <property type="match status" value="1"/>
</dbReference>
<feature type="domain" description="Protein kinase" evidence="9">
    <location>
        <begin position="318"/>
        <end position="561"/>
    </location>
</feature>
<keyword evidence="2" id="KW-0723">Serine/threonine-protein kinase</keyword>
<dbReference type="PROSITE" id="PS00108">
    <property type="entry name" value="PROTEIN_KINASE_ST"/>
    <property type="match status" value="1"/>
</dbReference>
<dbReference type="GO" id="GO:0004674">
    <property type="term" value="F:protein serine/threonine kinase activity"/>
    <property type="evidence" value="ECO:0007669"/>
    <property type="project" value="TreeGrafter"/>
</dbReference>
<dbReference type="GeneID" id="17353154"/>
<evidence type="ECO:0000256" key="8">
    <source>
        <dbReference type="SAM" id="MobiDB-lite"/>
    </source>
</evidence>
<evidence type="ECO:0000259" key="9">
    <source>
        <dbReference type="PROSITE" id="PS50011"/>
    </source>
</evidence>
<dbReference type="FunCoup" id="E1ZKH3">
    <property type="interactions" value="2084"/>
</dbReference>
<evidence type="ECO:0000313" key="10">
    <source>
        <dbReference type="EMBL" id="EFN53695.1"/>
    </source>
</evidence>
<keyword evidence="6 7" id="KW-0067">ATP-binding</keyword>
<evidence type="ECO:0000256" key="5">
    <source>
        <dbReference type="ARBA" id="ARBA00022777"/>
    </source>
</evidence>
<dbReference type="PANTHER" id="PTHR44329:SF289">
    <property type="entry name" value="SERINE_THREONINE-PROTEIN KINASE VIK"/>
    <property type="match status" value="1"/>
</dbReference>
<dbReference type="PROSITE" id="PS50011">
    <property type="entry name" value="PROTEIN_KINASE_DOM"/>
    <property type="match status" value="1"/>
</dbReference>
<dbReference type="Gene3D" id="3.80.10.10">
    <property type="entry name" value="Ribonuclease Inhibitor"/>
    <property type="match status" value="1"/>
</dbReference>
<dbReference type="InterPro" id="IPR051681">
    <property type="entry name" value="Ser/Thr_Kinases-Pseudokinases"/>
</dbReference>
<evidence type="ECO:0000313" key="11">
    <source>
        <dbReference type="Proteomes" id="UP000008141"/>
    </source>
</evidence>
<dbReference type="InterPro" id="IPR032675">
    <property type="entry name" value="LRR_dom_sf"/>
</dbReference>
<dbReference type="InterPro" id="IPR008271">
    <property type="entry name" value="Ser/Thr_kinase_AS"/>
</dbReference>
<dbReference type="Gene3D" id="1.10.510.10">
    <property type="entry name" value="Transferase(Phosphotransferase) domain 1"/>
    <property type="match status" value="1"/>
</dbReference>
<evidence type="ECO:0000256" key="4">
    <source>
        <dbReference type="ARBA" id="ARBA00022741"/>
    </source>
</evidence>
<name>E1ZKH3_CHLVA</name>
<dbReference type="Pfam" id="PF07714">
    <property type="entry name" value="PK_Tyr_Ser-Thr"/>
    <property type="match status" value="1"/>
</dbReference>
<evidence type="ECO:0000256" key="2">
    <source>
        <dbReference type="ARBA" id="ARBA00022527"/>
    </source>
</evidence>
<dbReference type="InParanoid" id="E1ZKH3"/>
<dbReference type="EMBL" id="GL433850">
    <property type="protein sequence ID" value="EFN53695.1"/>
    <property type="molecule type" value="Genomic_DNA"/>
</dbReference>
<keyword evidence="5" id="KW-0418">Kinase</keyword>